<reference evidence="9" key="1">
    <citation type="submission" date="2021-03" db="EMBL/GenBank/DDBJ databases">
        <title>Pengzhenrongella sicca gen. nov., sp. nov., a new member of suborder Micrococcineae isolated from High-Arctic tundra soil.</title>
        <authorList>
            <person name="Peng F."/>
        </authorList>
    </citation>
    <scope>NUCLEOTIDE SEQUENCE</scope>
    <source>
        <strain evidence="9">LRZ-2</strain>
    </source>
</reference>
<dbReference type="Pfam" id="PF00208">
    <property type="entry name" value="ELFV_dehydrog"/>
    <property type="match status" value="1"/>
</dbReference>
<proteinExistence type="inferred from homology"/>
<dbReference type="InterPro" id="IPR033922">
    <property type="entry name" value="NAD_bind_Glu_DH"/>
</dbReference>
<dbReference type="EMBL" id="CP071868">
    <property type="protein sequence ID" value="QTE30204.1"/>
    <property type="molecule type" value="Genomic_DNA"/>
</dbReference>
<feature type="binding site" evidence="5">
    <location>
        <position position="106"/>
    </location>
    <ligand>
        <name>substrate</name>
    </ligand>
</feature>
<dbReference type="PRINTS" id="PR00082">
    <property type="entry name" value="GLFDHDRGNASE"/>
</dbReference>
<feature type="domain" description="Glutamate/phenylalanine/leucine/valine/L-tryptophan dehydrogenase C-terminal" evidence="8">
    <location>
        <begin position="195"/>
        <end position="425"/>
    </location>
</feature>
<gene>
    <name evidence="9" type="ORF">J4E96_04110</name>
</gene>
<evidence type="ECO:0000256" key="5">
    <source>
        <dbReference type="PIRSR" id="PIRSR000185-2"/>
    </source>
</evidence>
<accession>A0A8A4ZE71</accession>
<dbReference type="InterPro" id="IPR006096">
    <property type="entry name" value="Glu/Leu/Phe/Val/Trp_DH_C"/>
</dbReference>
<evidence type="ECO:0000256" key="1">
    <source>
        <dbReference type="ARBA" id="ARBA00006382"/>
    </source>
</evidence>
<dbReference type="FunFam" id="3.40.50.10860:FF:000003">
    <property type="entry name" value="Glutamate dehydrogenase"/>
    <property type="match status" value="1"/>
</dbReference>
<dbReference type="PIRSF" id="PIRSF000185">
    <property type="entry name" value="Glu_DH"/>
    <property type="match status" value="1"/>
</dbReference>
<dbReference type="InterPro" id="IPR006097">
    <property type="entry name" value="Glu/Leu/Phe/Val/Trp_DH_dimer"/>
</dbReference>
<dbReference type="SMART" id="SM00839">
    <property type="entry name" value="ELFV_dehydrog"/>
    <property type="match status" value="1"/>
</dbReference>
<dbReference type="GO" id="GO:0000166">
    <property type="term" value="F:nucleotide binding"/>
    <property type="evidence" value="ECO:0007669"/>
    <property type="project" value="UniProtKB-KW"/>
</dbReference>
<evidence type="ECO:0000256" key="3">
    <source>
        <dbReference type="PIRNR" id="PIRNR000185"/>
    </source>
</evidence>
<evidence type="ECO:0000256" key="7">
    <source>
        <dbReference type="RuleBase" id="RU004417"/>
    </source>
</evidence>
<dbReference type="Gene3D" id="3.40.50.10860">
    <property type="entry name" value="Leucine Dehydrogenase, chain A, domain 1"/>
    <property type="match status" value="1"/>
</dbReference>
<dbReference type="Gene3D" id="3.40.50.720">
    <property type="entry name" value="NAD(P)-binding Rossmann-like Domain"/>
    <property type="match status" value="1"/>
</dbReference>
<sequence>MTEPVPSTAPPTPHPHPSPLATAHAQLANAVKILGYDEGLHHMLASSRREIDVAVPLRRDDGRTELFRGYRVQHNISRGPGKGGLRYASSVDRNEVRALAMWMTWKCAVVELPYGGAKGGVTIDPRQYSQTELERVTRRYTSEIMPMIGPERDIMAPDMGTNEQTMAWVMDTYSVNKGYTIQAVVTGKPLSMGGSLGRATATSRGIVHSTRAALADAGVLLSEVRVAVQGFGKVGSHAARFFAEAGAKVLAVSDQYGGVFAPAGLDIAALLAHVDTTGSVVGFAGGDPIDNTALLGLDVDVLVPAAVEGVLDEETAASVKARWVVEGANGPTTEAGDRVLAERGIVVVPDILANAGGVIVSYFEWVQGAQAYWWTEREIEERLEHRMLTAYAAVSQTARADGLTLRDAALTIGVRRVAEAHQIRGLYP</sequence>
<dbReference type="InterPro" id="IPR033524">
    <property type="entry name" value="Glu/Leu/Phe/Val_DH_AS"/>
</dbReference>
<feature type="binding site" evidence="5">
    <location>
        <position position="82"/>
    </location>
    <ligand>
        <name>substrate</name>
    </ligand>
</feature>
<dbReference type="RefSeq" id="WP_227424524.1">
    <property type="nucleotide sequence ID" value="NZ_CP071868.1"/>
</dbReference>
<dbReference type="GO" id="GO:0004352">
    <property type="term" value="F:glutamate dehydrogenase (NAD+) activity"/>
    <property type="evidence" value="ECO:0007669"/>
    <property type="project" value="TreeGrafter"/>
</dbReference>
<evidence type="ECO:0000259" key="8">
    <source>
        <dbReference type="SMART" id="SM00839"/>
    </source>
</evidence>
<feature type="binding site" evidence="5">
    <location>
        <position position="361"/>
    </location>
    <ligand>
        <name>substrate</name>
    </ligand>
</feature>
<dbReference type="Proteomes" id="UP000663937">
    <property type="component" value="Chromosome"/>
</dbReference>
<evidence type="ECO:0000313" key="10">
    <source>
        <dbReference type="Proteomes" id="UP000663937"/>
    </source>
</evidence>
<organism evidence="9 10">
    <name type="scientific">Pengzhenrongella sicca</name>
    <dbReference type="NCBI Taxonomy" id="2819238"/>
    <lineage>
        <taxon>Bacteria</taxon>
        <taxon>Bacillati</taxon>
        <taxon>Actinomycetota</taxon>
        <taxon>Actinomycetes</taxon>
        <taxon>Micrococcales</taxon>
        <taxon>Pengzhenrongella</taxon>
    </lineage>
</organism>
<dbReference type="PANTHER" id="PTHR11606:SF13">
    <property type="entry name" value="GLUTAMATE DEHYDROGENASE 1, MITOCHONDRIAL"/>
    <property type="match status" value="1"/>
</dbReference>
<dbReference type="SUPFAM" id="SSF53223">
    <property type="entry name" value="Aminoacid dehydrogenase-like, N-terminal domain"/>
    <property type="match status" value="1"/>
</dbReference>
<dbReference type="PROSITE" id="PS00074">
    <property type="entry name" value="GLFV_DEHYDROGENASE"/>
    <property type="match status" value="1"/>
</dbReference>
<evidence type="ECO:0000313" key="9">
    <source>
        <dbReference type="EMBL" id="QTE30204.1"/>
    </source>
</evidence>
<keyword evidence="2 3" id="KW-0560">Oxidoreductase</keyword>
<name>A0A8A4ZE71_9MICO</name>
<dbReference type="InterPro" id="IPR036291">
    <property type="entry name" value="NAD(P)-bd_dom_sf"/>
</dbReference>
<dbReference type="InterPro" id="IPR006095">
    <property type="entry name" value="Glu/Leu/Phe/Val/Trp_DH"/>
</dbReference>
<feature type="binding site" evidence="5">
    <location>
        <position position="202"/>
    </location>
    <ligand>
        <name>NAD(+)</name>
        <dbReference type="ChEBI" id="CHEBI:57540"/>
    </ligand>
</feature>
<keyword evidence="5" id="KW-0547">Nucleotide-binding</keyword>
<evidence type="ECO:0000256" key="6">
    <source>
        <dbReference type="PIRSR" id="PIRSR000185-3"/>
    </source>
</evidence>
<dbReference type="SUPFAM" id="SSF51735">
    <property type="entry name" value="NAD(P)-binding Rossmann-fold domains"/>
    <property type="match status" value="1"/>
</dbReference>
<dbReference type="InterPro" id="IPR014362">
    <property type="entry name" value="Glu_DH"/>
</dbReference>
<evidence type="ECO:0000256" key="2">
    <source>
        <dbReference type="ARBA" id="ARBA00023002"/>
    </source>
</evidence>
<dbReference type="KEGG" id="psic:J4E96_04110"/>
<feature type="site" description="Important for catalysis" evidence="6">
    <location>
        <position position="158"/>
    </location>
</feature>
<feature type="active site" description="Proton donor" evidence="4">
    <location>
        <position position="118"/>
    </location>
</feature>
<dbReference type="PANTHER" id="PTHR11606">
    <property type="entry name" value="GLUTAMATE DEHYDROGENASE"/>
    <property type="match status" value="1"/>
</dbReference>
<keyword evidence="10" id="KW-1185">Reference proteome</keyword>
<dbReference type="GO" id="GO:0006538">
    <property type="term" value="P:L-glutamate catabolic process"/>
    <property type="evidence" value="ECO:0007669"/>
    <property type="project" value="TreeGrafter"/>
</dbReference>
<protein>
    <recommendedName>
        <fullName evidence="3">Glutamate dehydrogenase</fullName>
    </recommendedName>
</protein>
<dbReference type="Pfam" id="PF02812">
    <property type="entry name" value="ELFV_dehydrog_N"/>
    <property type="match status" value="1"/>
</dbReference>
<dbReference type="CDD" id="cd01076">
    <property type="entry name" value="NAD_bind_1_Glu_DH"/>
    <property type="match status" value="1"/>
</dbReference>
<dbReference type="AlphaFoldDB" id="A0A8A4ZE71"/>
<dbReference type="InterPro" id="IPR046346">
    <property type="entry name" value="Aminoacid_DH-like_N_sf"/>
</dbReference>
<keyword evidence="5" id="KW-0520">NAD</keyword>
<evidence type="ECO:0000256" key="4">
    <source>
        <dbReference type="PIRSR" id="PIRSR000185-1"/>
    </source>
</evidence>
<comment type="similarity">
    <text evidence="1 3 7">Belongs to the Glu/Leu/Phe/Val dehydrogenases family.</text>
</comment>